<dbReference type="EMBL" id="JBHSLV010000043">
    <property type="protein sequence ID" value="MFC5395243.1"/>
    <property type="molecule type" value="Genomic_DNA"/>
</dbReference>
<dbReference type="InterPro" id="IPR011006">
    <property type="entry name" value="CheY-like_superfamily"/>
</dbReference>
<evidence type="ECO:0000256" key="3">
    <source>
        <dbReference type="ARBA" id="ARBA00023163"/>
    </source>
</evidence>
<keyword evidence="2" id="KW-0805">Transcription regulation</keyword>
<dbReference type="Gene3D" id="3.40.50.2300">
    <property type="match status" value="1"/>
</dbReference>
<dbReference type="PANTHER" id="PTHR44591:SF3">
    <property type="entry name" value="RESPONSE REGULATORY DOMAIN-CONTAINING PROTEIN"/>
    <property type="match status" value="1"/>
</dbReference>
<dbReference type="InterPro" id="IPR001789">
    <property type="entry name" value="Sig_transdc_resp-reg_receiver"/>
</dbReference>
<dbReference type="Proteomes" id="UP001596104">
    <property type="component" value="Unassembled WGS sequence"/>
</dbReference>
<dbReference type="InterPro" id="IPR050595">
    <property type="entry name" value="Bact_response_regulator"/>
</dbReference>
<dbReference type="SMART" id="SM00448">
    <property type="entry name" value="REC"/>
    <property type="match status" value="1"/>
</dbReference>
<keyword evidence="7" id="KW-1185">Reference proteome</keyword>
<organism evidence="6 7">
    <name type="scientific">Bosea vestrisii</name>
    <dbReference type="NCBI Taxonomy" id="151416"/>
    <lineage>
        <taxon>Bacteria</taxon>
        <taxon>Pseudomonadati</taxon>
        <taxon>Pseudomonadota</taxon>
        <taxon>Alphaproteobacteria</taxon>
        <taxon>Hyphomicrobiales</taxon>
        <taxon>Boseaceae</taxon>
        <taxon>Bosea</taxon>
    </lineage>
</organism>
<dbReference type="Pfam" id="PF00072">
    <property type="entry name" value="Response_reg"/>
    <property type="match status" value="1"/>
</dbReference>
<evidence type="ECO:0000259" key="5">
    <source>
        <dbReference type="PROSITE" id="PS50110"/>
    </source>
</evidence>
<keyword evidence="3" id="KW-0804">Transcription</keyword>
<evidence type="ECO:0000313" key="6">
    <source>
        <dbReference type="EMBL" id="MFC5395243.1"/>
    </source>
</evidence>
<dbReference type="SUPFAM" id="SSF52172">
    <property type="entry name" value="CheY-like"/>
    <property type="match status" value="1"/>
</dbReference>
<dbReference type="PROSITE" id="PS50110">
    <property type="entry name" value="RESPONSE_REGULATORY"/>
    <property type="match status" value="1"/>
</dbReference>
<sequence length="122" mass="13731">MIIVDDDPAVLRSLKFALEIEGLDVRIYGDAQSLLLDDDLPARGCLLIDYAMAGMDGFELVERLRRRNVRLPAILMTGLLSREVRERARRAGFCKVLEKPLHDGALLDGIRSALTRSQERPQ</sequence>
<proteinExistence type="predicted"/>
<accession>A0ABW0HDE6</accession>
<feature type="modified residue" description="4-aspartylphosphate" evidence="4">
    <location>
        <position position="49"/>
    </location>
</feature>
<evidence type="ECO:0000256" key="4">
    <source>
        <dbReference type="PROSITE-ProRule" id="PRU00169"/>
    </source>
</evidence>
<name>A0ABW0HDE6_9HYPH</name>
<comment type="caution">
    <text evidence="6">The sequence shown here is derived from an EMBL/GenBank/DDBJ whole genome shotgun (WGS) entry which is preliminary data.</text>
</comment>
<feature type="domain" description="Response regulatory" evidence="5">
    <location>
        <begin position="1"/>
        <end position="114"/>
    </location>
</feature>
<keyword evidence="1 4" id="KW-0597">Phosphoprotein</keyword>
<dbReference type="RefSeq" id="WP_377011067.1">
    <property type="nucleotide sequence ID" value="NZ_JBHSLV010000043.1"/>
</dbReference>
<reference evidence="7" key="1">
    <citation type="journal article" date="2019" name="Int. J. Syst. Evol. Microbiol.">
        <title>The Global Catalogue of Microorganisms (GCM) 10K type strain sequencing project: providing services to taxonomists for standard genome sequencing and annotation.</title>
        <authorList>
            <consortium name="The Broad Institute Genomics Platform"/>
            <consortium name="The Broad Institute Genome Sequencing Center for Infectious Disease"/>
            <person name="Wu L."/>
            <person name="Ma J."/>
        </authorList>
    </citation>
    <scope>NUCLEOTIDE SEQUENCE [LARGE SCALE GENOMIC DNA]</scope>
    <source>
        <strain evidence="7">CGMCC 1.16326</strain>
    </source>
</reference>
<evidence type="ECO:0000256" key="2">
    <source>
        <dbReference type="ARBA" id="ARBA00023015"/>
    </source>
</evidence>
<dbReference type="PANTHER" id="PTHR44591">
    <property type="entry name" value="STRESS RESPONSE REGULATOR PROTEIN 1"/>
    <property type="match status" value="1"/>
</dbReference>
<gene>
    <name evidence="6" type="ORF">ACFPPC_21670</name>
</gene>
<evidence type="ECO:0000313" key="7">
    <source>
        <dbReference type="Proteomes" id="UP001596104"/>
    </source>
</evidence>
<evidence type="ECO:0000256" key="1">
    <source>
        <dbReference type="ARBA" id="ARBA00022553"/>
    </source>
</evidence>
<protein>
    <submittedName>
        <fullName evidence="6">Response regulator transcription factor</fullName>
    </submittedName>
</protein>